<dbReference type="InterPro" id="IPR008715">
    <property type="entry name" value="SAM-MeTfrase_NodS-like"/>
</dbReference>
<dbReference type="GO" id="GO:0032259">
    <property type="term" value="P:methylation"/>
    <property type="evidence" value="ECO:0007669"/>
    <property type="project" value="UniProtKB-KW"/>
</dbReference>
<keyword evidence="1" id="KW-0808">Transferase</keyword>
<organism evidence="1 2">
    <name type="scientific">Sphingobium psychrophilum</name>
    <dbReference type="NCBI Taxonomy" id="2728834"/>
    <lineage>
        <taxon>Bacteria</taxon>
        <taxon>Pseudomonadati</taxon>
        <taxon>Pseudomonadota</taxon>
        <taxon>Alphaproteobacteria</taxon>
        <taxon>Sphingomonadales</taxon>
        <taxon>Sphingomonadaceae</taxon>
        <taxon>Sphingobium</taxon>
    </lineage>
</organism>
<dbReference type="RefSeq" id="WP_169574725.1">
    <property type="nucleotide sequence ID" value="NZ_JABBFV010000019.1"/>
</dbReference>
<evidence type="ECO:0000313" key="1">
    <source>
        <dbReference type="EMBL" id="NML12323.1"/>
    </source>
</evidence>
<sequence>MTRHKTSLGHDYFETMFRATDDPWELESSAYEQDKYAHSIRALAGRTYGLGFEIGCAKGVLTQSLALHCHALLAIDVSETALEAARARCAMFDHVSFGQMAFPGQAPMGGAFDLTILSEVAYYWDDDDIGRAARWIADHIAPGGDILLVHWTGDTDYPQSGNDAVRKLQAALGSAVTVITAQRMPHYRLDLWRAHA</sequence>
<dbReference type="EMBL" id="JABBFV010000019">
    <property type="protein sequence ID" value="NML12323.1"/>
    <property type="molecule type" value="Genomic_DNA"/>
</dbReference>
<keyword evidence="1" id="KW-0489">Methyltransferase</keyword>
<dbReference type="GO" id="GO:0008757">
    <property type="term" value="F:S-adenosylmethionine-dependent methyltransferase activity"/>
    <property type="evidence" value="ECO:0007669"/>
    <property type="project" value="InterPro"/>
</dbReference>
<dbReference type="GO" id="GO:0009312">
    <property type="term" value="P:oligosaccharide biosynthetic process"/>
    <property type="evidence" value="ECO:0007669"/>
    <property type="project" value="InterPro"/>
</dbReference>
<accession>A0A7X9ZTT0</accession>
<dbReference type="Pfam" id="PF05401">
    <property type="entry name" value="NodS"/>
    <property type="match status" value="1"/>
</dbReference>
<dbReference type="AlphaFoldDB" id="A0A7X9ZTT0"/>
<dbReference type="Gene3D" id="3.40.50.150">
    <property type="entry name" value="Vaccinia Virus protein VP39"/>
    <property type="match status" value="1"/>
</dbReference>
<dbReference type="InterPro" id="IPR029063">
    <property type="entry name" value="SAM-dependent_MTases_sf"/>
</dbReference>
<keyword evidence="2" id="KW-1185">Reference proteome</keyword>
<comment type="caution">
    <text evidence="1">The sequence shown here is derived from an EMBL/GenBank/DDBJ whole genome shotgun (WGS) entry which is preliminary data.</text>
</comment>
<dbReference type="Proteomes" id="UP000519023">
    <property type="component" value="Unassembled WGS sequence"/>
</dbReference>
<name>A0A7X9ZTT0_9SPHN</name>
<dbReference type="SUPFAM" id="SSF53335">
    <property type="entry name" value="S-adenosyl-L-methionine-dependent methyltransferases"/>
    <property type="match status" value="1"/>
</dbReference>
<proteinExistence type="predicted"/>
<dbReference type="CDD" id="cd02440">
    <property type="entry name" value="AdoMet_MTases"/>
    <property type="match status" value="1"/>
</dbReference>
<protein>
    <submittedName>
        <fullName evidence="1">Methyltransferase domain-containing protein</fullName>
    </submittedName>
</protein>
<gene>
    <name evidence="1" type="ORF">HHL08_19645</name>
</gene>
<evidence type="ECO:0000313" key="2">
    <source>
        <dbReference type="Proteomes" id="UP000519023"/>
    </source>
</evidence>
<reference evidence="1 2" key="1">
    <citation type="submission" date="2020-04" db="EMBL/GenBank/DDBJ databases">
        <title>Sphingobium sp. AR-3-1 isolated from Arctic soil.</title>
        <authorList>
            <person name="Dahal R.H."/>
            <person name="Chaudhary D.K."/>
        </authorList>
    </citation>
    <scope>NUCLEOTIDE SEQUENCE [LARGE SCALE GENOMIC DNA]</scope>
    <source>
        <strain evidence="1 2">AR-3-1</strain>
    </source>
</reference>